<accession>A0A5C5UYR0</accession>
<name>A0A5C5UYR0_9BACT</name>
<feature type="chain" id="PRO_5022746174" evidence="1">
    <location>
        <begin position="23"/>
        <end position="369"/>
    </location>
</feature>
<evidence type="ECO:0000256" key="1">
    <source>
        <dbReference type="SAM" id="SignalP"/>
    </source>
</evidence>
<dbReference type="AlphaFoldDB" id="A0A5C5UYR0"/>
<sequence precursor="true">MRNLQLTLAAVLVLATSAAALALPPWARLIPFKSVDADVNEEYKLTDSNGPWMIMATSFSGPGAAQDAHNLVLELRKDHNMEAYVYEQSYDFTETIDGLGYNQYGERKKMRYADEGKYTSIAVLVGNFDSVDDSKLKDALDDLKKAHPKCLSGDNSETSQHDAIKYLRRKIREAVTTDEKAKKGPMGHAFVSRNPLLPDEYFQQKGVDPLVLKMNDGVANSLLDCEGKYSVRVATFTGATEVDAKKIQEIVEGNIVSGSRLAVAAEKAERLTAKLRKQGVPAYVFHDRSESMVTVGSFNSVGTERSDGKMEIDPQINRVINDFRATPVPGTANFTPKTIDGVPFDVQPVPVTVPKKSVGSSYAKWNFLK</sequence>
<gene>
    <name evidence="2" type="ORF">Enr8_43280</name>
</gene>
<organism evidence="2 3">
    <name type="scientific">Blastopirellula retiformator</name>
    <dbReference type="NCBI Taxonomy" id="2527970"/>
    <lineage>
        <taxon>Bacteria</taxon>
        <taxon>Pseudomonadati</taxon>
        <taxon>Planctomycetota</taxon>
        <taxon>Planctomycetia</taxon>
        <taxon>Pirellulales</taxon>
        <taxon>Pirellulaceae</taxon>
        <taxon>Blastopirellula</taxon>
    </lineage>
</organism>
<feature type="signal peptide" evidence="1">
    <location>
        <begin position="1"/>
        <end position="22"/>
    </location>
</feature>
<comment type="caution">
    <text evidence="2">The sequence shown here is derived from an EMBL/GenBank/DDBJ whole genome shotgun (WGS) entry which is preliminary data.</text>
</comment>
<dbReference type="OrthoDB" id="248327at2"/>
<dbReference type="RefSeq" id="WP_146435557.1">
    <property type="nucleotide sequence ID" value="NZ_SJPF01000005.1"/>
</dbReference>
<dbReference type="Proteomes" id="UP000318878">
    <property type="component" value="Unassembled WGS sequence"/>
</dbReference>
<proteinExistence type="predicted"/>
<dbReference type="EMBL" id="SJPF01000005">
    <property type="protein sequence ID" value="TWT30803.1"/>
    <property type="molecule type" value="Genomic_DNA"/>
</dbReference>
<keyword evidence="3" id="KW-1185">Reference proteome</keyword>
<evidence type="ECO:0000313" key="2">
    <source>
        <dbReference type="EMBL" id="TWT30803.1"/>
    </source>
</evidence>
<reference evidence="2 3" key="1">
    <citation type="submission" date="2019-02" db="EMBL/GenBank/DDBJ databases">
        <title>Deep-cultivation of Planctomycetes and their phenomic and genomic characterization uncovers novel biology.</title>
        <authorList>
            <person name="Wiegand S."/>
            <person name="Jogler M."/>
            <person name="Boedeker C."/>
            <person name="Pinto D."/>
            <person name="Vollmers J."/>
            <person name="Rivas-Marin E."/>
            <person name="Kohn T."/>
            <person name="Peeters S.H."/>
            <person name="Heuer A."/>
            <person name="Rast P."/>
            <person name="Oberbeckmann S."/>
            <person name="Bunk B."/>
            <person name="Jeske O."/>
            <person name="Meyerdierks A."/>
            <person name="Storesund J.E."/>
            <person name="Kallscheuer N."/>
            <person name="Luecker S."/>
            <person name="Lage O.M."/>
            <person name="Pohl T."/>
            <person name="Merkel B.J."/>
            <person name="Hornburger P."/>
            <person name="Mueller R.-W."/>
            <person name="Bruemmer F."/>
            <person name="Labrenz M."/>
            <person name="Spormann A.M."/>
            <person name="Op Den Camp H."/>
            <person name="Overmann J."/>
            <person name="Amann R."/>
            <person name="Jetten M.S.M."/>
            <person name="Mascher T."/>
            <person name="Medema M.H."/>
            <person name="Devos D.P."/>
            <person name="Kaster A.-K."/>
            <person name="Ovreas L."/>
            <person name="Rohde M."/>
            <person name="Galperin M.Y."/>
            <person name="Jogler C."/>
        </authorList>
    </citation>
    <scope>NUCLEOTIDE SEQUENCE [LARGE SCALE GENOMIC DNA]</scope>
    <source>
        <strain evidence="2 3">Enr8</strain>
    </source>
</reference>
<keyword evidence="1" id="KW-0732">Signal</keyword>
<protein>
    <submittedName>
        <fullName evidence="2">Uncharacterized protein</fullName>
    </submittedName>
</protein>
<evidence type="ECO:0000313" key="3">
    <source>
        <dbReference type="Proteomes" id="UP000318878"/>
    </source>
</evidence>